<organism evidence="14 15">
    <name type="scientific">Tribolium castaneum</name>
    <name type="common">Red flour beetle</name>
    <dbReference type="NCBI Taxonomy" id="7070"/>
    <lineage>
        <taxon>Eukaryota</taxon>
        <taxon>Metazoa</taxon>
        <taxon>Ecdysozoa</taxon>
        <taxon>Arthropoda</taxon>
        <taxon>Hexapoda</taxon>
        <taxon>Insecta</taxon>
        <taxon>Pterygota</taxon>
        <taxon>Neoptera</taxon>
        <taxon>Endopterygota</taxon>
        <taxon>Coleoptera</taxon>
        <taxon>Polyphaga</taxon>
        <taxon>Cucujiformia</taxon>
        <taxon>Tenebrionidae</taxon>
        <taxon>Tenebrionidae incertae sedis</taxon>
        <taxon>Tribolium</taxon>
    </lineage>
</organism>
<evidence type="ECO:0000256" key="1">
    <source>
        <dbReference type="ARBA" id="ARBA00004123"/>
    </source>
</evidence>
<dbReference type="InParanoid" id="D6WZ24"/>
<evidence type="ECO:0000256" key="8">
    <source>
        <dbReference type="ARBA" id="ARBA00023125"/>
    </source>
</evidence>
<evidence type="ECO:0000313" key="15">
    <source>
        <dbReference type="Proteomes" id="UP000007266"/>
    </source>
</evidence>
<evidence type="ECO:0000256" key="11">
    <source>
        <dbReference type="PROSITE-ProRule" id="PRU00042"/>
    </source>
</evidence>
<evidence type="ECO:0000256" key="7">
    <source>
        <dbReference type="ARBA" id="ARBA00023015"/>
    </source>
</evidence>
<keyword evidence="9" id="KW-0804">Transcription</keyword>
<evidence type="ECO:0000256" key="2">
    <source>
        <dbReference type="ARBA" id="ARBA00006991"/>
    </source>
</evidence>
<evidence type="ECO:0000256" key="10">
    <source>
        <dbReference type="ARBA" id="ARBA00023242"/>
    </source>
</evidence>
<feature type="domain" description="C2H2-type" evidence="13">
    <location>
        <begin position="133"/>
        <end position="160"/>
    </location>
</feature>
<feature type="domain" description="C2H2-type" evidence="13">
    <location>
        <begin position="244"/>
        <end position="267"/>
    </location>
</feature>
<keyword evidence="10" id="KW-0539">Nucleus</keyword>
<dbReference type="PANTHER" id="PTHR24379">
    <property type="entry name" value="KRAB AND ZINC FINGER DOMAIN-CONTAINING"/>
    <property type="match status" value="1"/>
</dbReference>
<dbReference type="GO" id="GO:0043035">
    <property type="term" value="F:chromatin insulator sequence binding"/>
    <property type="evidence" value="ECO:0000318"/>
    <property type="project" value="GO_Central"/>
</dbReference>
<proteinExistence type="inferred from homology"/>
<evidence type="ECO:0000256" key="6">
    <source>
        <dbReference type="ARBA" id="ARBA00022833"/>
    </source>
</evidence>
<dbReference type="GO" id="GO:0008270">
    <property type="term" value="F:zinc ion binding"/>
    <property type="evidence" value="ECO:0007669"/>
    <property type="project" value="UniProtKB-KW"/>
</dbReference>
<feature type="domain" description="C2H2-type" evidence="13">
    <location>
        <begin position="217"/>
        <end position="244"/>
    </location>
</feature>
<keyword evidence="8" id="KW-0238">DNA-binding</keyword>
<keyword evidence="5 11" id="KW-0863">Zinc-finger</keyword>
<feature type="domain" description="C2H2-type" evidence="13">
    <location>
        <begin position="354"/>
        <end position="381"/>
    </location>
</feature>
<comment type="similarity">
    <text evidence="2">Belongs to the krueppel C2H2-type zinc-finger protein family.</text>
</comment>
<keyword evidence="4" id="KW-0677">Repeat</keyword>
<comment type="subcellular location">
    <subcellularLocation>
        <location evidence="1">Nucleus</location>
    </subcellularLocation>
</comment>
<evidence type="ECO:0000256" key="3">
    <source>
        <dbReference type="ARBA" id="ARBA00022723"/>
    </source>
</evidence>
<evidence type="ECO:0000256" key="12">
    <source>
        <dbReference type="SAM" id="MobiDB-lite"/>
    </source>
</evidence>
<dbReference type="Pfam" id="PF13894">
    <property type="entry name" value="zf-C2H2_4"/>
    <property type="match status" value="2"/>
</dbReference>
<feature type="domain" description="C2H2-type" evidence="13">
    <location>
        <begin position="270"/>
        <end position="297"/>
    </location>
</feature>
<accession>D6WZ24</accession>
<evidence type="ECO:0000256" key="4">
    <source>
        <dbReference type="ARBA" id="ARBA00022737"/>
    </source>
</evidence>
<feature type="domain" description="C2H2-type" evidence="13">
    <location>
        <begin position="382"/>
        <end position="409"/>
    </location>
</feature>
<dbReference type="eggNOG" id="KOG1721">
    <property type="taxonomic scope" value="Eukaryota"/>
</dbReference>
<dbReference type="GO" id="GO:0006357">
    <property type="term" value="P:regulation of transcription by RNA polymerase II"/>
    <property type="evidence" value="ECO:0000318"/>
    <property type="project" value="GO_Central"/>
</dbReference>
<keyword evidence="7" id="KW-0805">Transcription regulation</keyword>
<dbReference type="GO" id="GO:0005634">
    <property type="term" value="C:nucleus"/>
    <property type="evidence" value="ECO:0007669"/>
    <property type="project" value="UniProtKB-SubCell"/>
</dbReference>
<evidence type="ECO:0000313" key="14">
    <source>
        <dbReference type="EMBL" id="EFA09044.2"/>
    </source>
</evidence>
<dbReference type="HOGENOM" id="CLU_002678_44_17_1"/>
<reference evidence="14 15" key="1">
    <citation type="journal article" date="2008" name="Nature">
        <title>The genome of the model beetle and pest Tribolium castaneum.</title>
        <authorList>
            <consortium name="Tribolium Genome Sequencing Consortium"/>
            <person name="Richards S."/>
            <person name="Gibbs R.A."/>
            <person name="Weinstock G.M."/>
            <person name="Brown S.J."/>
            <person name="Denell R."/>
            <person name="Beeman R.W."/>
            <person name="Gibbs R."/>
            <person name="Beeman R.W."/>
            <person name="Brown S.J."/>
            <person name="Bucher G."/>
            <person name="Friedrich M."/>
            <person name="Grimmelikhuijzen C.J."/>
            <person name="Klingler M."/>
            <person name="Lorenzen M."/>
            <person name="Richards S."/>
            <person name="Roth S."/>
            <person name="Schroder R."/>
            <person name="Tautz D."/>
            <person name="Zdobnov E.M."/>
            <person name="Muzny D."/>
            <person name="Gibbs R.A."/>
            <person name="Weinstock G.M."/>
            <person name="Attaway T."/>
            <person name="Bell S."/>
            <person name="Buhay C.J."/>
            <person name="Chandrabose M.N."/>
            <person name="Chavez D."/>
            <person name="Clerk-Blankenburg K.P."/>
            <person name="Cree A."/>
            <person name="Dao M."/>
            <person name="Davis C."/>
            <person name="Chacko J."/>
            <person name="Dinh H."/>
            <person name="Dugan-Rocha S."/>
            <person name="Fowler G."/>
            <person name="Garner T.T."/>
            <person name="Garnes J."/>
            <person name="Gnirke A."/>
            <person name="Hawes A."/>
            <person name="Hernandez J."/>
            <person name="Hines S."/>
            <person name="Holder M."/>
            <person name="Hume J."/>
            <person name="Jhangiani S.N."/>
            <person name="Joshi V."/>
            <person name="Khan Z.M."/>
            <person name="Jackson L."/>
            <person name="Kovar C."/>
            <person name="Kowis A."/>
            <person name="Lee S."/>
            <person name="Lewis L.R."/>
            <person name="Margolis J."/>
            <person name="Morgan M."/>
            <person name="Nazareth L.V."/>
            <person name="Nguyen N."/>
            <person name="Okwuonu G."/>
            <person name="Parker D."/>
            <person name="Richards S."/>
            <person name="Ruiz S.J."/>
            <person name="Santibanez J."/>
            <person name="Savard J."/>
            <person name="Scherer S.E."/>
            <person name="Schneider B."/>
            <person name="Sodergren E."/>
            <person name="Tautz D."/>
            <person name="Vattahil S."/>
            <person name="Villasana D."/>
            <person name="White C.S."/>
            <person name="Wright R."/>
            <person name="Park Y."/>
            <person name="Beeman R.W."/>
            <person name="Lord J."/>
            <person name="Oppert B."/>
            <person name="Lorenzen M."/>
            <person name="Brown S."/>
            <person name="Wang L."/>
            <person name="Savard J."/>
            <person name="Tautz D."/>
            <person name="Richards S."/>
            <person name="Weinstock G."/>
            <person name="Gibbs R.A."/>
            <person name="Liu Y."/>
            <person name="Worley K."/>
            <person name="Weinstock G."/>
            <person name="Elsik C.G."/>
            <person name="Reese J.T."/>
            <person name="Elhaik E."/>
            <person name="Landan G."/>
            <person name="Graur D."/>
            <person name="Arensburger P."/>
            <person name="Atkinson P."/>
            <person name="Beeman R.W."/>
            <person name="Beidler J."/>
            <person name="Brown S.J."/>
            <person name="Demuth J.P."/>
            <person name="Drury D.W."/>
            <person name="Du Y.Z."/>
            <person name="Fujiwara H."/>
            <person name="Lorenzen M."/>
            <person name="Maselli V."/>
            <person name="Osanai M."/>
            <person name="Park Y."/>
            <person name="Robertson H.M."/>
            <person name="Tu Z."/>
            <person name="Wang J.J."/>
            <person name="Wang S."/>
            <person name="Richards S."/>
            <person name="Song H."/>
            <person name="Zhang L."/>
            <person name="Sodergren E."/>
            <person name="Werner D."/>
            <person name="Stanke M."/>
            <person name="Morgenstern B."/>
            <person name="Solovyev V."/>
            <person name="Kosarev P."/>
            <person name="Brown G."/>
            <person name="Chen H.C."/>
            <person name="Ermolaeva O."/>
            <person name="Hlavina W."/>
            <person name="Kapustin Y."/>
            <person name="Kiryutin B."/>
            <person name="Kitts P."/>
            <person name="Maglott D."/>
            <person name="Pruitt K."/>
            <person name="Sapojnikov V."/>
            <person name="Souvorov A."/>
            <person name="Mackey A.J."/>
            <person name="Waterhouse R.M."/>
            <person name="Wyder S."/>
            <person name="Zdobnov E.M."/>
            <person name="Zdobnov E.M."/>
            <person name="Wyder S."/>
            <person name="Kriventseva E.V."/>
            <person name="Kadowaki T."/>
            <person name="Bork P."/>
            <person name="Aranda M."/>
            <person name="Bao R."/>
            <person name="Beermann A."/>
            <person name="Berns N."/>
            <person name="Bolognesi R."/>
            <person name="Bonneton F."/>
            <person name="Bopp D."/>
            <person name="Brown S.J."/>
            <person name="Bucher G."/>
            <person name="Butts T."/>
            <person name="Chaumot A."/>
            <person name="Denell R.E."/>
            <person name="Ferrier D.E."/>
            <person name="Friedrich M."/>
            <person name="Gordon C.M."/>
            <person name="Jindra M."/>
            <person name="Klingler M."/>
            <person name="Lan Q."/>
            <person name="Lattorff H.M."/>
            <person name="Laudet V."/>
            <person name="von Levetsow C."/>
            <person name="Liu Z."/>
            <person name="Lutz R."/>
            <person name="Lynch J.A."/>
            <person name="da Fonseca R.N."/>
            <person name="Posnien N."/>
            <person name="Reuter R."/>
            <person name="Roth S."/>
            <person name="Savard J."/>
            <person name="Schinko J.B."/>
            <person name="Schmitt C."/>
            <person name="Schoppmeier M."/>
            <person name="Schroder R."/>
            <person name="Shippy T.D."/>
            <person name="Simonnet F."/>
            <person name="Marques-Souza H."/>
            <person name="Tautz D."/>
            <person name="Tomoyasu Y."/>
            <person name="Trauner J."/>
            <person name="Van der Zee M."/>
            <person name="Vervoort M."/>
            <person name="Wittkopp N."/>
            <person name="Wimmer E.A."/>
            <person name="Yang X."/>
            <person name="Jones A.K."/>
            <person name="Sattelle D.B."/>
            <person name="Ebert P.R."/>
            <person name="Nelson D."/>
            <person name="Scott J.G."/>
            <person name="Beeman R.W."/>
            <person name="Muthukrishnan S."/>
            <person name="Kramer K.J."/>
            <person name="Arakane Y."/>
            <person name="Beeman R.W."/>
            <person name="Zhu Q."/>
            <person name="Hogenkamp D."/>
            <person name="Dixit R."/>
            <person name="Oppert B."/>
            <person name="Jiang H."/>
            <person name="Zou Z."/>
            <person name="Marshall J."/>
            <person name="Elpidina E."/>
            <person name="Vinokurov K."/>
            <person name="Oppert C."/>
            <person name="Zou Z."/>
            <person name="Evans J."/>
            <person name="Lu Z."/>
            <person name="Zhao P."/>
            <person name="Sumathipala N."/>
            <person name="Altincicek B."/>
            <person name="Vilcinskas A."/>
            <person name="Williams M."/>
            <person name="Hultmark D."/>
            <person name="Hetru C."/>
            <person name="Jiang H."/>
            <person name="Grimmelikhuijzen C.J."/>
            <person name="Hauser F."/>
            <person name="Cazzamali G."/>
            <person name="Williamson M."/>
            <person name="Park Y."/>
            <person name="Li B."/>
            <person name="Tanaka Y."/>
            <person name="Predel R."/>
            <person name="Neupert S."/>
            <person name="Schachtner J."/>
            <person name="Verleyen P."/>
            <person name="Raible F."/>
            <person name="Bork P."/>
            <person name="Friedrich M."/>
            <person name="Walden K.K."/>
            <person name="Robertson H.M."/>
            <person name="Angeli S."/>
            <person name="Foret S."/>
            <person name="Bucher G."/>
            <person name="Schuetz S."/>
            <person name="Maleszka R."/>
            <person name="Wimmer E.A."/>
            <person name="Beeman R.W."/>
            <person name="Lorenzen M."/>
            <person name="Tomoyasu Y."/>
            <person name="Miller S.C."/>
            <person name="Grossmann D."/>
            <person name="Bucher G."/>
        </authorList>
    </citation>
    <scope>NUCLEOTIDE SEQUENCE [LARGE SCALE GENOMIC DNA]</scope>
    <source>
        <strain evidence="14 15">Georgia GA2</strain>
    </source>
</reference>
<dbReference type="OMA" id="IDHKRSH"/>
<dbReference type="InterPro" id="IPR022755">
    <property type="entry name" value="Znf_C2H2_jaz"/>
</dbReference>
<feature type="domain" description="C2H2-type" evidence="13">
    <location>
        <begin position="328"/>
        <end position="350"/>
    </location>
</feature>
<protein>
    <submittedName>
        <fullName evidence="14">Zinc finger protein 26-like Protein</fullName>
    </submittedName>
</protein>
<dbReference type="PROSITE" id="PS00028">
    <property type="entry name" value="ZINC_FINGER_C2H2_1"/>
    <property type="match status" value="14"/>
</dbReference>
<feature type="region of interest" description="Disordered" evidence="12">
    <location>
        <begin position="1"/>
        <end position="29"/>
    </location>
</feature>
<evidence type="ECO:0000259" key="13">
    <source>
        <dbReference type="PROSITE" id="PS50157"/>
    </source>
</evidence>
<dbReference type="FunFam" id="3.30.160.60:FF:000770">
    <property type="entry name" value="zinc finger protein 16"/>
    <property type="match status" value="1"/>
</dbReference>
<name>D6WZ24_TRICA</name>
<dbReference type="PROSITE" id="PS50157">
    <property type="entry name" value="ZINC_FINGER_C2H2_2"/>
    <property type="match status" value="13"/>
</dbReference>
<feature type="domain" description="C2H2-type" evidence="13">
    <location>
        <begin position="161"/>
        <end position="188"/>
    </location>
</feature>
<evidence type="ECO:0000256" key="9">
    <source>
        <dbReference type="ARBA" id="ARBA00023163"/>
    </source>
</evidence>
<dbReference type="Gene3D" id="3.30.160.60">
    <property type="entry name" value="Classic Zinc Finger"/>
    <property type="match status" value="11"/>
</dbReference>
<dbReference type="Pfam" id="PF12171">
    <property type="entry name" value="zf-C2H2_jaz"/>
    <property type="match status" value="1"/>
</dbReference>
<keyword evidence="3" id="KW-0479">Metal-binding</keyword>
<dbReference type="KEGG" id="tca:103314128"/>
<dbReference type="AlphaFoldDB" id="D6WZ24"/>
<feature type="domain" description="C2H2-type" evidence="13">
    <location>
        <begin position="298"/>
        <end position="326"/>
    </location>
</feature>
<dbReference type="GO" id="GO:0005694">
    <property type="term" value="C:chromosome"/>
    <property type="evidence" value="ECO:0000318"/>
    <property type="project" value="GO_Central"/>
</dbReference>
<dbReference type="Pfam" id="PF00096">
    <property type="entry name" value="zf-C2H2"/>
    <property type="match status" value="5"/>
</dbReference>
<dbReference type="Proteomes" id="UP000007266">
    <property type="component" value="Linkage group 8"/>
</dbReference>
<feature type="domain" description="C2H2-type" evidence="13">
    <location>
        <begin position="438"/>
        <end position="465"/>
    </location>
</feature>
<feature type="domain" description="C2H2-type" evidence="13">
    <location>
        <begin position="410"/>
        <end position="437"/>
    </location>
</feature>
<dbReference type="InterPro" id="IPR013087">
    <property type="entry name" value="Znf_C2H2_type"/>
</dbReference>
<feature type="domain" description="C2H2-type" evidence="13">
    <location>
        <begin position="105"/>
        <end position="132"/>
    </location>
</feature>
<dbReference type="Pfam" id="PF13912">
    <property type="entry name" value="zf-C2H2_6"/>
    <property type="match status" value="1"/>
</dbReference>
<keyword evidence="6" id="KW-0862">Zinc</keyword>
<keyword evidence="15" id="KW-1185">Reference proteome</keyword>
<dbReference type="Pfam" id="PF12874">
    <property type="entry name" value="zf-met"/>
    <property type="match status" value="1"/>
</dbReference>
<feature type="domain" description="C2H2-type" evidence="13">
    <location>
        <begin position="78"/>
        <end position="105"/>
    </location>
</feature>
<dbReference type="OrthoDB" id="6077919at2759"/>
<dbReference type="InterPro" id="IPR036236">
    <property type="entry name" value="Znf_C2H2_sf"/>
</dbReference>
<dbReference type="SMART" id="SM00355">
    <property type="entry name" value="ZnF_C2H2"/>
    <property type="match status" value="16"/>
</dbReference>
<dbReference type="EMBL" id="KQ971363">
    <property type="protein sequence ID" value="EFA09044.2"/>
    <property type="molecule type" value="Genomic_DNA"/>
</dbReference>
<reference evidence="14 15" key="2">
    <citation type="journal article" date="2010" name="Nucleic Acids Res.">
        <title>BeetleBase in 2010: revisions to provide comprehensive genomic information for Tribolium castaneum.</title>
        <authorList>
            <person name="Kim H.S."/>
            <person name="Murphy T."/>
            <person name="Xia J."/>
            <person name="Caragea D."/>
            <person name="Park Y."/>
            <person name="Beeman R.W."/>
            <person name="Lorenzen M.D."/>
            <person name="Butcher S."/>
            <person name="Manak J.R."/>
            <person name="Brown S.J."/>
        </authorList>
    </citation>
    <scope>NUCLEOTIDE SEQUENCE [LARGE SCALE GENOMIC DNA]</scope>
    <source>
        <strain evidence="14 15">Georgia GA2</strain>
    </source>
</reference>
<sequence length="531" mass="62036">MLRGCFEPPTLVNAQMGEFQDTPKTEQPPVFENVQIKTETEHNSSPEGESDEDFELKLVKSEDFERNNDALDNETTRYKCNICSLAFKVLADYRTHRKQHFVEKRTCKVCHTVCQSISKLEIHMNTHLGLKPYKCTVCAKNFVSSNHLKLHGRCHSDEKRYSCQKCSKAFRYLGSLRSHMVTHNDIKEFECKHCGANSRNVEAHRKHLQSHGQKIEIKCELCNRNFATERLLQTHLNSHSELQYPCEYCGRIYPSLYRLKRHIKRAHIPNVCDECNAVFYDRALFTRHKKQHNEGKPVSCSVCGKNFDKQKNLSEHVRLQHKEDGNVHKCDLCEKIFINASLLRNHIKTHDKCFKCPFCAKLFSSRYNLDTHLVTHTGERNHKCDICGNVYSTKTSLKNHKATHSDARNFKCDQCPKLFKTNRRLYVHKFSHATEEKFECGVCNARFKVKQYLKYHMIKHSSNKPFECKVCQKKFKHKKSWEKHSSHDKHLRNVKEEAQNCGVCGHVCVTKTDLLEHSRLCHEHGIKQESC</sequence>
<dbReference type="FunFam" id="3.30.160.60:FF:000072">
    <property type="entry name" value="zinc finger protein 143 isoform X1"/>
    <property type="match status" value="1"/>
</dbReference>
<gene>
    <name evidence="14" type="primary">AUGUSTUS-3.0.2_06757</name>
    <name evidence="14" type="ORF">TcasGA2_TC006757</name>
</gene>
<evidence type="ECO:0000256" key="5">
    <source>
        <dbReference type="ARBA" id="ARBA00022771"/>
    </source>
</evidence>
<dbReference type="SUPFAM" id="SSF57667">
    <property type="entry name" value="beta-beta-alpha zinc fingers"/>
    <property type="match status" value="8"/>
</dbReference>
<dbReference type="FunFam" id="3.30.160.60:FF:000446">
    <property type="entry name" value="Zinc finger protein"/>
    <property type="match status" value="1"/>
</dbReference>
<dbReference type="PANTHER" id="PTHR24379:SF121">
    <property type="entry name" value="C2H2-TYPE DOMAIN-CONTAINING PROTEIN"/>
    <property type="match status" value="1"/>
</dbReference>